<protein>
    <submittedName>
        <fullName evidence="1">Abortive infection system antitoxin AbiGi family protein</fullName>
    </submittedName>
</protein>
<dbReference type="RefSeq" id="WP_285930432.1">
    <property type="nucleotide sequence ID" value="NZ_JASTZU010000018.1"/>
</dbReference>
<name>A0ABT7L104_9BACI</name>
<dbReference type="EMBL" id="JASTZU010000018">
    <property type="protein sequence ID" value="MDL4839532.1"/>
    <property type="molecule type" value="Genomic_DNA"/>
</dbReference>
<dbReference type="InterPro" id="IPR021223">
    <property type="entry name" value="AbiGi"/>
</dbReference>
<dbReference type="Proteomes" id="UP001235343">
    <property type="component" value="Unassembled WGS sequence"/>
</dbReference>
<accession>A0ABT7L104</accession>
<gene>
    <name evidence="1" type="ORF">QQS35_03550</name>
</gene>
<dbReference type="Pfam" id="PF10899">
    <property type="entry name" value="AbiGi"/>
    <property type="match status" value="1"/>
</dbReference>
<evidence type="ECO:0000313" key="1">
    <source>
        <dbReference type="EMBL" id="MDL4839532.1"/>
    </source>
</evidence>
<sequence length="227" mass="26939">MNKPRYYSNIYWHFTGGPVSNNNTSIWHHYRSLKDVKENSSLRDPKKALNNLKNIIKTKILKATTTELISESVETNEFCCVSDVPLKDLTYHRKYYGDYAIGFTSKKIHEYFHPVLYLDPFYASINNKELGFKKDQQGSEPMLWELIGVKKENPLINFLKITSFSKNYDYSFYGEREWRCLDDFKFKEEDLEAIIVPKDRVEEIHHYLHSNGYHNISLLSWDLIENM</sequence>
<comment type="caution">
    <text evidence="1">The sequence shown here is derived from an EMBL/GenBank/DDBJ whole genome shotgun (WGS) entry which is preliminary data.</text>
</comment>
<reference evidence="1 2" key="1">
    <citation type="submission" date="2023-06" db="EMBL/GenBank/DDBJ databases">
        <title>Aquibacillus rhizosphaerae LR5S19.</title>
        <authorList>
            <person name="Sun J.-Q."/>
        </authorList>
    </citation>
    <scope>NUCLEOTIDE SEQUENCE [LARGE SCALE GENOMIC DNA]</scope>
    <source>
        <strain evidence="1 2">LR5S19</strain>
    </source>
</reference>
<organism evidence="1 2">
    <name type="scientific">Aquibacillus rhizosphaerae</name>
    <dbReference type="NCBI Taxonomy" id="3051431"/>
    <lineage>
        <taxon>Bacteria</taxon>
        <taxon>Bacillati</taxon>
        <taxon>Bacillota</taxon>
        <taxon>Bacilli</taxon>
        <taxon>Bacillales</taxon>
        <taxon>Bacillaceae</taxon>
        <taxon>Aquibacillus</taxon>
    </lineage>
</organism>
<keyword evidence="2" id="KW-1185">Reference proteome</keyword>
<proteinExistence type="predicted"/>
<evidence type="ECO:0000313" key="2">
    <source>
        <dbReference type="Proteomes" id="UP001235343"/>
    </source>
</evidence>